<sequence>MVVRQNRPQQSNKFKCSFKNIWDDLAKSFIFKDIEPCGHTISWIEIELITIVQAAFHAALWFTVNHYENLMKTYWIFLSIVSFFVTPLVGGYILKRIYKTGSFKKSVYYLLMSIVHVPIFSLIRLFLGVYLEPYVWFILNTIEVGFHSYILRLYCKKWVDLSDQRSELLLYLGIFVFGCIVLYGITYPAFTVFLLHGKTKL</sequence>
<accession>J8ZT35</accession>
<organism evidence="2 3">
    <name type="scientific">Edhazardia aedis (strain USNM 41457)</name>
    <name type="common">Microsporidian parasite</name>
    <dbReference type="NCBI Taxonomy" id="1003232"/>
    <lineage>
        <taxon>Eukaryota</taxon>
        <taxon>Fungi</taxon>
        <taxon>Fungi incertae sedis</taxon>
        <taxon>Microsporidia</taxon>
        <taxon>Edhazardia</taxon>
    </lineage>
</organism>
<reference evidence="3" key="2">
    <citation type="submission" date="2015-07" db="EMBL/GenBank/DDBJ databases">
        <title>Contrasting host-pathogen interactions and genome evolution in two generalist and specialist microsporidian pathogens of mosquitoes.</title>
        <authorList>
            <consortium name="The Broad Institute Genomics Platform"/>
            <consortium name="The Broad Institute Genome Sequencing Center for Infectious Disease"/>
            <person name="Cuomo C.A."/>
            <person name="Sanscrainte N.D."/>
            <person name="Goldberg J.M."/>
            <person name="Heiman D."/>
            <person name="Young S."/>
            <person name="Zeng Q."/>
            <person name="Becnel J.J."/>
            <person name="Birren B.W."/>
        </authorList>
    </citation>
    <scope>NUCLEOTIDE SEQUENCE [LARGE SCALE GENOMIC DNA]</scope>
    <source>
        <strain evidence="3">USNM 41457</strain>
    </source>
</reference>
<dbReference type="AlphaFoldDB" id="J8ZT35"/>
<feature type="transmembrane region" description="Helical" evidence="1">
    <location>
        <begin position="167"/>
        <end position="195"/>
    </location>
</feature>
<proteinExistence type="predicted"/>
<dbReference type="EMBL" id="AFBI03000054">
    <property type="protein sequence ID" value="EJW02833.1"/>
    <property type="molecule type" value="Genomic_DNA"/>
</dbReference>
<dbReference type="InParanoid" id="J8ZT35"/>
<reference evidence="2 3" key="1">
    <citation type="submission" date="2011-08" db="EMBL/GenBank/DDBJ databases">
        <authorList>
            <person name="Liu Z.J."/>
            <person name="Shi F.L."/>
            <person name="Lu J.Q."/>
            <person name="Li M."/>
            <person name="Wang Z.L."/>
        </authorList>
    </citation>
    <scope>NUCLEOTIDE SEQUENCE [LARGE SCALE GENOMIC DNA]</scope>
    <source>
        <strain evidence="2 3">USNM 41457</strain>
    </source>
</reference>
<feature type="transmembrane region" description="Helical" evidence="1">
    <location>
        <begin position="133"/>
        <end position="155"/>
    </location>
</feature>
<comment type="caution">
    <text evidence="2">The sequence shown here is derived from an EMBL/GenBank/DDBJ whole genome shotgun (WGS) entry which is preliminary data.</text>
</comment>
<protein>
    <submittedName>
        <fullName evidence="2">Uncharacterized protein</fullName>
    </submittedName>
</protein>
<evidence type="ECO:0000256" key="1">
    <source>
        <dbReference type="SAM" id="Phobius"/>
    </source>
</evidence>
<keyword evidence="3" id="KW-1185">Reference proteome</keyword>
<keyword evidence="1" id="KW-0812">Transmembrane</keyword>
<feature type="transmembrane region" description="Helical" evidence="1">
    <location>
        <begin position="106"/>
        <end position="127"/>
    </location>
</feature>
<dbReference type="VEuPathDB" id="MicrosporidiaDB:EDEG_02774"/>
<evidence type="ECO:0000313" key="2">
    <source>
        <dbReference type="EMBL" id="EJW02833.1"/>
    </source>
</evidence>
<dbReference type="Proteomes" id="UP000003163">
    <property type="component" value="Unassembled WGS sequence"/>
</dbReference>
<keyword evidence="1" id="KW-0472">Membrane</keyword>
<feature type="transmembrane region" description="Helical" evidence="1">
    <location>
        <begin position="74"/>
        <end position="94"/>
    </location>
</feature>
<keyword evidence="1" id="KW-1133">Transmembrane helix</keyword>
<dbReference type="HOGENOM" id="CLU_1360379_0_0_1"/>
<evidence type="ECO:0000313" key="3">
    <source>
        <dbReference type="Proteomes" id="UP000003163"/>
    </source>
</evidence>
<name>J8ZT35_EDHAE</name>
<gene>
    <name evidence="2" type="ORF">EDEG_02774</name>
</gene>
<feature type="transmembrane region" description="Helical" evidence="1">
    <location>
        <begin position="41"/>
        <end position="62"/>
    </location>
</feature>